<dbReference type="Gene3D" id="3.40.50.300">
    <property type="entry name" value="P-loop containing nucleotide triphosphate hydrolases"/>
    <property type="match status" value="1"/>
</dbReference>
<sequence length="316" mass="35118">MANDRIKHTAKRVSTLRNHFINHERFEPLEAQFTLLLEKRLADIEAGQINEAHGMALSGPSGAGKTTAMTFLAQQTQERLRAEGHGDRCIVSLRAPSPATQKSVGQALLRELGYKISSERQAWYIWDLVRHQLKELGVAFILLDEAQELASRGTKHELASVASMLKTLMTDPEWPVGIILSGTLELEGILNHDPQLARRMKTVRFNSLSPIADAQNAVDLIGAYCDAGEVSAHESIQKQAMGKRLIHAAANQFGLVIELTIAALEQAFLEASSTLRREHFAKAYHCRSACDDTLNPFIIPDFYRVDPRQVFPEADT</sequence>
<dbReference type="PANTHER" id="PTHR35894">
    <property type="entry name" value="GENERAL SECRETION PATHWAY PROTEIN A-RELATED"/>
    <property type="match status" value="1"/>
</dbReference>
<dbReference type="InterPro" id="IPR052026">
    <property type="entry name" value="ExeA_AAA_ATPase_DNA-bind"/>
</dbReference>
<dbReference type="Pfam" id="PF05621">
    <property type="entry name" value="TniB"/>
    <property type="match status" value="1"/>
</dbReference>
<protein>
    <submittedName>
        <fullName evidence="1">AAA domain-containing protein</fullName>
    </submittedName>
</protein>
<dbReference type="PANTHER" id="PTHR35894:SF1">
    <property type="entry name" value="PHOSPHORIBULOKINASE _ URIDINE KINASE FAMILY"/>
    <property type="match status" value="1"/>
</dbReference>
<accession>A0A1G5RHF7</accession>
<dbReference type="OrthoDB" id="5288220at2"/>
<reference evidence="1 2" key="1">
    <citation type="submission" date="2016-10" db="EMBL/GenBank/DDBJ databases">
        <authorList>
            <person name="de Groot N.N."/>
        </authorList>
    </citation>
    <scope>NUCLEOTIDE SEQUENCE [LARGE SCALE GENOMIC DNA]</scope>
    <source>
        <strain evidence="1 2">U95</strain>
    </source>
</reference>
<dbReference type="InterPro" id="IPR027417">
    <property type="entry name" value="P-loop_NTPase"/>
</dbReference>
<dbReference type="SUPFAM" id="SSF52540">
    <property type="entry name" value="P-loop containing nucleoside triphosphate hydrolases"/>
    <property type="match status" value="1"/>
</dbReference>
<name>A0A1G5RHF7_9RHOB</name>
<dbReference type="InterPro" id="IPR008868">
    <property type="entry name" value="TniB"/>
</dbReference>
<dbReference type="Proteomes" id="UP000198767">
    <property type="component" value="Unassembled WGS sequence"/>
</dbReference>
<evidence type="ECO:0000313" key="1">
    <source>
        <dbReference type="EMBL" id="SCZ72801.1"/>
    </source>
</evidence>
<evidence type="ECO:0000313" key="2">
    <source>
        <dbReference type="Proteomes" id="UP000198767"/>
    </source>
</evidence>
<proteinExistence type="predicted"/>
<keyword evidence="2" id="KW-1185">Reference proteome</keyword>
<gene>
    <name evidence="1" type="ORF">SAMN04488118_11539</name>
</gene>
<dbReference type="STRING" id="1156985.SAMN04488118_11539"/>
<dbReference type="AlphaFoldDB" id="A0A1G5RHF7"/>
<organism evidence="1 2">
    <name type="scientific">Epibacterium ulvae</name>
    <dbReference type="NCBI Taxonomy" id="1156985"/>
    <lineage>
        <taxon>Bacteria</taxon>
        <taxon>Pseudomonadati</taxon>
        <taxon>Pseudomonadota</taxon>
        <taxon>Alphaproteobacteria</taxon>
        <taxon>Rhodobacterales</taxon>
        <taxon>Roseobacteraceae</taxon>
        <taxon>Epibacterium</taxon>
    </lineage>
</organism>
<dbReference type="EMBL" id="FMWG01000015">
    <property type="protein sequence ID" value="SCZ72801.1"/>
    <property type="molecule type" value="Genomic_DNA"/>
</dbReference>
<dbReference type="RefSeq" id="WP_090220983.1">
    <property type="nucleotide sequence ID" value="NZ_FMWG01000015.1"/>
</dbReference>